<sequence>MNLKQYITEKNILYLLIGILLLSTFLDIYTAFTSPIFEIGETNPIYVLTGSKGPLLLLTVVFTIWIIRSLQTSISLFKLFLFSLVLIYMTFGHFVGVYGNTITTNDYKENPEEVKAALENYDAQDKFVSYSMVIGMFLLLPYTLSFIAFYITMYFHNQRKPERERITDEIYKLSKRLKEK</sequence>
<name>A0A0F8WY78_9ZZZZ</name>
<feature type="transmembrane region" description="Helical" evidence="1">
    <location>
        <begin position="44"/>
        <end position="67"/>
    </location>
</feature>
<comment type="caution">
    <text evidence="2">The sequence shown here is derived from an EMBL/GenBank/DDBJ whole genome shotgun (WGS) entry which is preliminary data.</text>
</comment>
<organism evidence="2">
    <name type="scientific">marine sediment metagenome</name>
    <dbReference type="NCBI Taxonomy" id="412755"/>
    <lineage>
        <taxon>unclassified sequences</taxon>
        <taxon>metagenomes</taxon>
        <taxon>ecological metagenomes</taxon>
    </lineage>
</organism>
<proteinExistence type="predicted"/>
<feature type="transmembrane region" description="Helical" evidence="1">
    <location>
        <begin position="12"/>
        <end position="32"/>
    </location>
</feature>
<reference evidence="2" key="1">
    <citation type="journal article" date="2015" name="Nature">
        <title>Complex archaea that bridge the gap between prokaryotes and eukaryotes.</title>
        <authorList>
            <person name="Spang A."/>
            <person name="Saw J.H."/>
            <person name="Jorgensen S.L."/>
            <person name="Zaremba-Niedzwiedzka K."/>
            <person name="Martijn J."/>
            <person name="Lind A.E."/>
            <person name="van Eijk R."/>
            <person name="Schleper C."/>
            <person name="Guy L."/>
            <person name="Ettema T.J."/>
        </authorList>
    </citation>
    <scope>NUCLEOTIDE SEQUENCE</scope>
</reference>
<dbReference type="EMBL" id="LAZR01062390">
    <property type="protein sequence ID" value="KKK61618.1"/>
    <property type="molecule type" value="Genomic_DNA"/>
</dbReference>
<dbReference type="AlphaFoldDB" id="A0A0F8WY78"/>
<keyword evidence="1" id="KW-1133">Transmembrane helix</keyword>
<keyword evidence="1" id="KW-0812">Transmembrane</keyword>
<gene>
    <name evidence="2" type="ORF">LCGC14_3012520</name>
</gene>
<protein>
    <submittedName>
        <fullName evidence="2">Uncharacterized protein</fullName>
    </submittedName>
</protein>
<feature type="transmembrane region" description="Helical" evidence="1">
    <location>
        <begin position="127"/>
        <end position="155"/>
    </location>
</feature>
<evidence type="ECO:0000256" key="1">
    <source>
        <dbReference type="SAM" id="Phobius"/>
    </source>
</evidence>
<feature type="transmembrane region" description="Helical" evidence="1">
    <location>
        <begin position="79"/>
        <end position="99"/>
    </location>
</feature>
<keyword evidence="1" id="KW-0472">Membrane</keyword>
<accession>A0A0F8WY78</accession>
<evidence type="ECO:0000313" key="2">
    <source>
        <dbReference type="EMBL" id="KKK61618.1"/>
    </source>
</evidence>